<name>A0A0G1KBE1_9BACT</name>
<comment type="caution">
    <text evidence="1">The sequence shown here is derived from an EMBL/GenBank/DDBJ whole genome shotgun (WGS) entry which is preliminary data.</text>
</comment>
<proteinExistence type="predicted"/>
<evidence type="ECO:0000313" key="2">
    <source>
        <dbReference type="Proteomes" id="UP000034595"/>
    </source>
</evidence>
<evidence type="ECO:0000313" key="1">
    <source>
        <dbReference type="EMBL" id="KKT80900.1"/>
    </source>
</evidence>
<dbReference type="EMBL" id="LCJQ01000022">
    <property type="protein sequence ID" value="KKT80900.1"/>
    <property type="molecule type" value="Genomic_DNA"/>
</dbReference>
<protein>
    <submittedName>
        <fullName evidence="1">Uncharacterized protein</fullName>
    </submittedName>
</protein>
<dbReference type="AlphaFoldDB" id="A0A0G1KBE1"/>
<dbReference type="Proteomes" id="UP000034595">
    <property type="component" value="Unassembled WGS sequence"/>
</dbReference>
<gene>
    <name evidence="1" type="ORF">UW78_C0022G0006</name>
</gene>
<organism evidence="1 2">
    <name type="scientific">Candidatus Azambacteria bacterium GW2011_GWA1_44_9</name>
    <dbReference type="NCBI Taxonomy" id="1618610"/>
    <lineage>
        <taxon>Bacteria</taxon>
        <taxon>Candidatus Azamiibacteriota</taxon>
    </lineage>
</organism>
<reference evidence="1 2" key="1">
    <citation type="journal article" date="2015" name="Nature">
        <title>rRNA introns, odd ribosomes, and small enigmatic genomes across a large radiation of phyla.</title>
        <authorList>
            <person name="Brown C.T."/>
            <person name="Hug L.A."/>
            <person name="Thomas B.C."/>
            <person name="Sharon I."/>
            <person name="Castelle C.J."/>
            <person name="Singh A."/>
            <person name="Wilkins M.J."/>
            <person name="Williams K.H."/>
            <person name="Banfield J.F."/>
        </authorList>
    </citation>
    <scope>NUCLEOTIDE SEQUENCE [LARGE SCALE GENOMIC DNA]</scope>
</reference>
<sequence>MSSKAEREREEVIASGSPLAKHSLNQEALKRSLQGERRLGIFPARVESQITKLLNELGSDEVFSDFFKRAQVFSEKGLVIPIRVGQLSLKVSSLVNQWLKEDIEGFVEHSQDFPHFKFLQGSQFDFLIPQQLMVLNYLRDTGQLPPHPKTIRYVQKSAKVFAYNYGGFNFTESEQLTALSAMIVFGNIARYIGREIAKNRISELHARRMVVVFGETTNRYLQGLKPKKKRH</sequence>
<accession>A0A0G1KBE1</accession>